<dbReference type="RefSeq" id="WP_378268371.1">
    <property type="nucleotide sequence ID" value="NZ_JBHUKR010000017.1"/>
</dbReference>
<dbReference type="Proteomes" id="UP001597417">
    <property type="component" value="Unassembled WGS sequence"/>
</dbReference>
<feature type="domain" description="NAD-dependent epimerase/dehydratase" evidence="1">
    <location>
        <begin position="3"/>
        <end position="202"/>
    </location>
</feature>
<dbReference type="Gene3D" id="3.40.50.720">
    <property type="entry name" value="NAD(P)-binding Rossmann-like Domain"/>
    <property type="match status" value="1"/>
</dbReference>
<dbReference type="PANTHER" id="PTHR43245">
    <property type="entry name" value="BIFUNCTIONAL POLYMYXIN RESISTANCE PROTEIN ARNA"/>
    <property type="match status" value="1"/>
</dbReference>
<organism evidence="2 3">
    <name type="scientific">Amycolatopsis pigmentata</name>
    <dbReference type="NCBI Taxonomy" id="450801"/>
    <lineage>
        <taxon>Bacteria</taxon>
        <taxon>Bacillati</taxon>
        <taxon>Actinomycetota</taxon>
        <taxon>Actinomycetes</taxon>
        <taxon>Pseudonocardiales</taxon>
        <taxon>Pseudonocardiaceae</taxon>
        <taxon>Amycolatopsis</taxon>
    </lineage>
</organism>
<proteinExistence type="predicted"/>
<comment type="caution">
    <text evidence="2">The sequence shown here is derived from an EMBL/GenBank/DDBJ whole genome shotgun (WGS) entry which is preliminary data.</text>
</comment>
<dbReference type="Pfam" id="PF01370">
    <property type="entry name" value="Epimerase"/>
    <property type="match status" value="1"/>
</dbReference>
<evidence type="ECO:0000313" key="3">
    <source>
        <dbReference type="Proteomes" id="UP001597417"/>
    </source>
</evidence>
<reference evidence="3" key="1">
    <citation type="journal article" date="2019" name="Int. J. Syst. Evol. Microbiol.">
        <title>The Global Catalogue of Microorganisms (GCM) 10K type strain sequencing project: providing services to taxonomists for standard genome sequencing and annotation.</title>
        <authorList>
            <consortium name="The Broad Institute Genomics Platform"/>
            <consortium name="The Broad Institute Genome Sequencing Center for Infectious Disease"/>
            <person name="Wu L."/>
            <person name="Ma J."/>
        </authorList>
    </citation>
    <scope>NUCLEOTIDE SEQUENCE [LARGE SCALE GENOMIC DNA]</scope>
    <source>
        <strain evidence="3">CGMCC 4.7645</strain>
    </source>
</reference>
<protein>
    <submittedName>
        <fullName evidence="2">NAD-dependent epimerase/dehydratase family protein</fullName>
    </submittedName>
</protein>
<keyword evidence="3" id="KW-1185">Reference proteome</keyword>
<gene>
    <name evidence="2" type="ORF">ACFSXZ_28855</name>
</gene>
<evidence type="ECO:0000313" key="2">
    <source>
        <dbReference type="EMBL" id="MFD2420348.1"/>
    </source>
</evidence>
<accession>A0ABW5FZ69</accession>
<dbReference type="EMBL" id="JBHUKR010000017">
    <property type="protein sequence ID" value="MFD2420348.1"/>
    <property type="molecule type" value="Genomic_DNA"/>
</dbReference>
<dbReference type="InterPro" id="IPR050177">
    <property type="entry name" value="Lipid_A_modif_metabolic_enz"/>
</dbReference>
<name>A0ABW5FZ69_9PSEU</name>
<dbReference type="SUPFAM" id="SSF51735">
    <property type="entry name" value="NAD(P)-binding Rossmann-fold domains"/>
    <property type="match status" value="1"/>
</dbReference>
<sequence>MTILITGGTGRIGPRLLPRILDSGDDCRALVRSGKTVPTGVTAVEGDLLDPESLPQAVKGVSAVVHLAAVLRAENDEDVHRVNVDGTRNLVNAVREHAPDARFIMAGTTRVYDADLPRPAREDDPVGAQDAYPASKIIAERVLRESGLTWSVLRFALVYGDGDGHLQAAPRVLASWKWHPAQAMSLLHHRDIATGVRLALTGALDGHIVNLVDDAPASAYEISRLVGADFPESAEPLTNPWSGRADGSLARQLGFVPVVRSMYQAAAEGAL</sequence>
<dbReference type="InterPro" id="IPR036291">
    <property type="entry name" value="NAD(P)-bd_dom_sf"/>
</dbReference>
<dbReference type="InterPro" id="IPR001509">
    <property type="entry name" value="Epimerase_deHydtase"/>
</dbReference>
<evidence type="ECO:0000259" key="1">
    <source>
        <dbReference type="Pfam" id="PF01370"/>
    </source>
</evidence>